<reference evidence="1 2" key="1">
    <citation type="submission" date="2018-08" db="EMBL/GenBank/DDBJ databases">
        <title>Genome and evolution of the arbuscular mycorrhizal fungus Diversispora epigaea (formerly Glomus versiforme) and its bacterial endosymbionts.</title>
        <authorList>
            <person name="Sun X."/>
            <person name="Fei Z."/>
            <person name="Harrison M."/>
        </authorList>
    </citation>
    <scope>NUCLEOTIDE SEQUENCE [LARGE SCALE GENOMIC DNA]</scope>
    <source>
        <strain evidence="1 2">IT104</strain>
    </source>
</reference>
<protein>
    <submittedName>
        <fullName evidence="1">Uncharacterized protein</fullName>
    </submittedName>
</protein>
<organism evidence="1 2">
    <name type="scientific">Diversispora epigaea</name>
    <dbReference type="NCBI Taxonomy" id="1348612"/>
    <lineage>
        <taxon>Eukaryota</taxon>
        <taxon>Fungi</taxon>
        <taxon>Fungi incertae sedis</taxon>
        <taxon>Mucoromycota</taxon>
        <taxon>Glomeromycotina</taxon>
        <taxon>Glomeromycetes</taxon>
        <taxon>Diversisporales</taxon>
        <taxon>Diversisporaceae</taxon>
        <taxon>Diversispora</taxon>
    </lineage>
</organism>
<proteinExistence type="predicted"/>
<accession>A0A397GK51</accession>
<sequence>MLILVRKTRIVIYNKIIQIEVDVKAKITANLPFNRFLLWNLNCNHSNYKTRISPIWDFGKLIRVTYIVKLGCVDVFHAPCLKLDSNSPLSIETMILKTTQFKKAIMNDSPNKILKFCRWEGFDANELLCQIVVNVPESLETMKIRMDYKDLWIFSADSLRKFFEE</sequence>
<dbReference type="EMBL" id="PQFF01000450">
    <property type="protein sequence ID" value="RHZ49423.1"/>
    <property type="molecule type" value="Genomic_DNA"/>
</dbReference>
<name>A0A397GK51_9GLOM</name>
<dbReference type="AlphaFoldDB" id="A0A397GK51"/>
<evidence type="ECO:0000313" key="2">
    <source>
        <dbReference type="Proteomes" id="UP000266861"/>
    </source>
</evidence>
<dbReference type="Proteomes" id="UP000266861">
    <property type="component" value="Unassembled WGS sequence"/>
</dbReference>
<gene>
    <name evidence="1" type="ORF">Glove_521g24</name>
</gene>
<keyword evidence="2" id="KW-1185">Reference proteome</keyword>
<comment type="caution">
    <text evidence="1">The sequence shown here is derived from an EMBL/GenBank/DDBJ whole genome shotgun (WGS) entry which is preliminary data.</text>
</comment>
<evidence type="ECO:0000313" key="1">
    <source>
        <dbReference type="EMBL" id="RHZ49423.1"/>
    </source>
</evidence>